<dbReference type="eggNOG" id="COG0165">
    <property type="taxonomic scope" value="Bacteria"/>
</dbReference>
<dbReference type="PANTHER" id="PTHR43814:SF1">
    <property type="entry name" value="ARGININOSUCCINATE LYASE"/>
    <property type="match status" value="1"/>
</dbReference>
<dbReference type="InterPro" id="IPR008948">
    <property type="entry name" value="L-Aspartase-like"/>
</dbReference>
<dbReference type="NCBIfam" id="TIGR00838">
    <property type="entry name" value="argH"/>
    <property type="match status" value="1"/>
</dbReference>
<evidence type="ECO:0000256" key="4">
    <source>
        <dbReference type="ARBA" id="ARBA00022571"/>
    </source>
</evidence>
<dbReference type="InterPro" id="IPR029419">
    <property type="entry name" value="Arg_succ_lyase_C"/>
</dbReference>
<organism evidence="11 12">
    <name type="scientific">Treponema maltophilum ATCC 51939</name>
    <dbReference type="NCBI Taxonomy" id="1125699"/>
    <lineage>
        <taxon>Bacteria</taxon>
        <taxon>Pseudomonadati</taxon>
        <taxon>Spirochaetota</taxon>
        <taxon>Spirochaetia</taxon>
        <taxon>Spirochaetales</taxon>
        <taxon>Treponemataceae</taxon>
        <taxon>Treponema</taxon>
    </lineage>
</organism>
<evidence type="ECO:0000259" key="9">
    <source>
        <dbReference type="Pfam" id="PF00206"/>
    </source>
</evidence>
<evidence type="ECO:0000256" key="3">
    <source>
        <dbReference type="ARBA" id="ARBA00012338"/>
    </source>
</evidence>
<dbReference type="EC" id="4.3.2.1" evidence="3 7"/>
<dbReference type="HAMAP" id="MF_00006">
    <property type="entry name" value="Arg_succ_lyase"/>
    <property type="match status" value="1"/>
</dbReference>
<evidence type="ECO:0000256" key="2">
    <source>
        <dbReference type="ARBA" id="ARBA00004941"/>
    </source>
</evidence>
<feature type="region of interest" description="Disordered" evidence="8">
    <location>
        <begin position="1"/>
        <end position="25"/>
    </location>
</feature>
<proteinExistence type="inferred from homology"/>
<dbReference type="InterPro" id="IPR020557">
    <property type="entry name" value="Fumarate_lyase_CS"/>
</dbReference>
<comment type="pathway">
    <text evidence="2 7">Amino-acid biosynthesis; L-arginine biosynthesis; L-arginine from L-ornithine and carbamoyl phosphate: step 3/3.</text>
</comment>
<dbReference type="CDD" id="cd01359">
    <property type="entry name" value="Argininosuccinate_lyase"/>
    <property type="match status" value="1"/>
</dbReference>
<evidence type="ECO:0000313" key="12">
    <source>
        <dbReference type="Proteomes" id="UP000014541"/>
    </source>
</evidence>
<dbReference type="PATRIC" id="fig|1125699.3.peg.2176"/>
<dbReference type="AlphaFoldDB" id="S3L4R9"/>
<dbReference type="PRINTS" id="PR00145">
    <property type="entry name" value="ARGSUCLYASE"/>
</dbReference>
<comment type="caution">
    <text evidence="11">The sequence shown here is derived from an EMBL/GenBank/DDBJ whole genome shotgun (WGS) entry which is preliminary data.</text>
</comment>
<dbReference type="Gene3D" id="1.10.40.30">
    <property type="entry name" value="Fumarase/aspartase (C-terminal domain)"/>
    <property type="match status" value="1"/>
</dbReference>
<name>S3L4R9_TREMA</name>
<dbReference type="GO" id="GO:0005829">
    <property type="term" value="C:cytosol"/>
    <property type="evidence" value="ECO:0007669"/>
    <property type="project" value="TreeGrafter"/>
</dbReference>
<comment type="subcellular location">
    <subcellularLocation>
        <location evidence="7">Cytoplasm</location>
    </subcellularLocation>
</comment>
<dbReference type="InterPro" id="IPR024083">
    <property type="entry name" value="Fumarase/histidase_N"/>
</dbReference>
<keyword evidence="4 7" id="KW-0055">Arginine biosynthesis</keyword>
<dbReference type="PROSITE" id="PS00163">
    <property type="entry name" value="FUMARATE_LYASES"/>
    <property type="match status" value="1"/>
</dbReference>
<dbReference type="Proteomes" id="UP000014541">
    <property type="component" value="Unassembled WGS sequence"/>
</dbReference>
<keyword evidence="6 7" id="KW-0456">Lyase</keyword>
<dbReference type="UniPathway" id="UPA00068">
    <property type="reaction ID" value="UER00114"/>
</dbReference>
<dbReference type="RefSeq" id="WP_016526408.1">
    <property type="nucleotide sequence ID" value="NZ_KE332518.1"/>
</dbReference>
<evidence type="ECO:0000256" key="7">
    <source>
        <dbReference type="HAMAP-Rule" id="MF_00006"/>
    </source>
</evidence>
<evidence type="ECO:0000256" key="8">
    <source>
        <dbReference type="SAM" id="MobiDB-lite"/>
    </source>
</evidence>
<dbReference type="HOGENOM" id="CLU_027272_2_3_12"/>
<evidence type="ECO:0000256" key="1">
    <source>
        <dbReference type="ARBA" id="ARBA00000985"/>
    </source>
</evidence>
<dbReference type="EMBL" id="ATFF01000006">
    <property type="protein sequence ID" value="EPF31799.1"/>
    <property type="molecule type" value="Genomic_DNA"/>
</dbReference>
<evidence type="ECO:0000313" key="11">
    <source>
        <dbReference type="EMBL" id="EPF31799.1"/>
    </source>
</evidence>
<dbReference type="Gene3D" id="1.10.275.10">
    <property type="entry name" value="Fumarase/aspartase (N-terminal domain)"/>
    <property type="match status" value="1"/>
</dbReference>
<gene>
    <name evidence="7" type="primary">argH</name>
    <name evidence="11" type="ORF">HMPREF9194_02153</name>
</gene>
<dbReference type="InterPro" id="IPR000362">
    <property type="entry name" value="Fumarate_lyase_fam"/>
</dbReference>
<dbReference type="GO" id="GO:0004056">
    <property type="term" value="F:argininosuccinate lyase activity"/>
    <property type="evidence" value="ECO:0007669"/>
    <property type="project" value="UniProtKB-UniRule"/>
</dbReference>
<sequence length="497" mass="55428">MHAKSTKDCPQNGAEKNAQNKPKDALWQGRFTKTLSARALDFETSIRVDSRMIFDDIQGSIAHVKMLGTQKIIEPQEAAALVRELQNIESDIRSGKLSIDTSFEDIHSFIEHELTERLGDTGKKVHTGRSRNDQIALDERLYLRRTAADLQKRIVHLTDVLCTIAEKHVSSLMSGYTHLQRAQPVSLAQHLCAWAWMLTRDYGRFADALKRMDECPLGAAALAGSGLPLDRFYTAKELGFSDIVHNSMDAVADRDYCIELTAAAALCMTHLSRFCEEVILWSSSEFHFINLDEQWSTGSSIMPQKKNPDFAELIRGRTGRVYGDLIALFTLMKGLPLAYNRDMQEDKQSVFEALDTLGASLEVFAAMMETAQWDTERMASSCCGGFANATDLADYLVKKGMPFRTAHGCAASAVKTCIERGIQLEDLPLSEYTKISPLIEEDVFVCLEPAACLNAKNTAGGPSEKQVRIQIESLRRFCKNAETHAESRLAPYTNDRP</sequence>
<dbReference type="STRING" id="1125699.HMPREF9194_02153"/>
<reference evidence="11 12" key="1">
    <citation type="submission" date="2013-04" db="EMBL/GenBank/DDBJ databases">
        <title>The Genome Sequence of Treponema maltophilum ATCC 51939.</title>
        <authorList>
            <consortium name="The Broad Institute Genomics Platform"/>
            <person name="Earl A."/>
            <person name="Ward D."/>
            <person name="Feldgarden M."/>
            <person name="Gevers D."/>
            <person name="Leonetti C."/>
            <person name="Blanton J.M."/>
            <person name="Dewhirst F.E."/>
            <person name="Izard J."/>
            <person name="Walker B."/>
            <person name="Young S."/>
            <person name="Zeng Q."/>
            <person name="Gargeya S."/>
            <person name="Fitzgerald M."/>
            <person name="Haas B."/>
            <person name="Abouelleil A."/>
            <person name="Allen A.W."/>
            <person name="Alvarado L."/>
            <person name="Arachchi H.M."/>
            <person name="Berlin A.M."/>
            <person name="Chapman S.B."/>
            <person name="Gainer-Dewar J."/>
            <person name="Goldberg J."/>
            <person name="Griggs A."/>
            <person name="Gujja S."/>
            <person name="Hansen M."/>
            <person name="Howarth C."/>
            <person name="Imamovic A."/>
            <person name="Ireland A."/>
            <person name="Larimer J."/>
            <person name="McCowan C."/>
            <person name="Murphy C."/>
            <person name="Pearson M."/>
            <person name="Poon T.W."/>
            <person name="Priest M."/>
            <person name="Roberts A."/>
            <person name="Saif S."/>
            <person name="Shea T."/>
            <person name="Sisk P."/>
            <person name="Sykes S."/>
            <person name="Wortman J."/>
            <person name="Nusbaum C."/>
            <person name="Birren B."/>
        </authorList>
    </citation>
    <scope>NUCLEOTIDE SEQUENCE [LARGE SCALE GENOMIC DNA]</scope>
    <source>
        <strain evidence="11 12">ATCC 51939</strain>
    </source>
</reference>
<accession>S3L4R9</accession>
<dbReference type="InterPro" id="IPR022761">
    <property type="entry name" value="Fumarate_lyase_N"/>
</dbReference>
<comment type="catalytic activity">
    <reaction evidence="1 7">
        <text>2-(N(omega)-L-arginino)succinate = fumarate + L-arginine</text>
        <dbReference type="Rhea" id="RHEA:24020"/>
        <dbReference type="ChEBI" id="CHEBI:29806"/>
        <dbReference type="ChEBI" id="CHEBI:32682"/>
        <dbReference type="ChEBI" id="CHEBI:57472"/>
        <dbReference type="EC" id="4.3.2.1"/>
    </reaction>
</comment>
<dbReference type="Pfam" id="PF14698">
    <property type="entry name" value="ASL_C2"/>
    <property type="match status" value="1"/>
</dbReference>
<dbReference type="InterPro" id="IPR009049">
    <property type="entry name" value="Argininosuccinate_lyase"/>
</dbReference>
<dbReference type="Gene3D" id="1.20.200.10">
    <property type="entry name" value="Fumarase/aspartase (Central domain)"/>
    <property type="match status" value="1"/>
</dbReference>
<dbReference type="OrthoDB" id="9769623at2"/>
<comment type="similarity">
    <text evidence="7">Belongs to the lyase 1 family. Argininosuccinate lyase subfamily.</text>
</comment>
<dbReference type="SUPFAM" id="SSF48557">
    <property type="entry name" value="L-aspartase-like"/>
    <property type="match status" value="1"/>
</dbReference>
<feature type="domain" description="Fumarate lyase N-terminal" evidence="9">
    <location>
        <begin position="29"/>
        <end position="323"/>
    </location>
</feature>
<keyword evidence="7" id="KW-0963">Cytoplasm</keyword>
<feature type="domain" description="Argininosuccinate lyase C-terminal" evidence="10">
    <location>
        <begin position="386"/>
        <end position="454"/>
    </location>
</feature>
<dbReference type="Pfam" id="PF00206">
    <property type="entry name" value="Lyase_1"/>
    <property type="match status" value="1"/>
</dbReference>
<protein>
    <recommendedName>
        <fullName evidence="3 7">Argininosuccinate lyase</fullName>
        <shortName evidence="7">ASAL</shortName>
        <ecNumber evidence="3 7">4.3.2.1</ecNumber>
    </recommendedName>
    <alternativeName>
        <fullName evidence="7">Arginosuccinase</fullName>
    </alternativeName>
</protein>
<evidence type="ECO:0000256" key="6">
    <source>
        <dbReference type="ARBA" id="ARBA00023239"/>
    </source>
</evidence>
<dbReference type="GO" id="GO:0042450">
    <property type="term" value="P:L-arginine biosynthetic process via ornithine"/>
    <property type="evidence" value="ECO:0007669"/>
    <property type="project" value="UniProtKB-UniRule"/>
</dbReference>
<dbReference type="FunFam" id="1.10.40.30:FF:000001">
    <property type="entry name" value="Argininosuccinate lyase"/>
    <property type="match status" value="1"/>
</dbReference>
<dbReference type="PANTHER" id="PTHR43814">
    <property type="entry name" value="ARGININOSUCCINATE LYASE"/>
    <property type="match status" value="1"/>
</dbReference>
<evidence type="ECO:0000256" key="5">
    <source>
        <dbReference type="ARBA" id="ARBA00022605"/>
    </source>
</evidence>
<keyword evidence="5 7" id="KW-0028">Amino-acid biosynthesis</keyword>
<evidence type="ECO:0000259" key="10">
    <source>
        <dbReference type="Pfam" id="PF14698"/>
    </source>
</evidence>
<keyword evidence="12" id="KW-1185">Reference proteome</keyword>
<dbReference type="PRINTS" id="PR00149">
    <property type="entry name" value="FUMRATELYASE"/>
</dbReference>
<dbReference type="FunFam" id="1.20.200.10:FF:000015">
    <property type="entry name" value="argininosuccinate lyase isoform X2"/>
    <property type="match status" value="1"/>
</dbReference>